<comment type="caution">
    <text evidence="5">The sequence shown here is derived from an EMBL/GenBank/DDBJ whole genome shotgun (WGS) entry which is preliminary data.</text>
</comment>
<dbReference type="Pfam" id="PF00817">
    <property type="entry name" value="IMS"/>
    <property type="match status" value="1"/>
</dbReference>
<dbReference type="GO" id="GO:0005829">
    <property type="term" value="C:cytosol"/>
    <property type="evidence" value="ECO:0007669"/>
    <property type="project" value="TreeGrafter"/>
</dbReference>
<dbReference type="GO" id="GO:0042276">
    <property type="term" value="P:error-prone translesion synthesis"/>
    <property type="evidence" value="ECO:0007669"/>
    <property type="project" value="TreeGrafter"/>
</dbReference>
<dbReference type="InterPro" id="IPR001126">
    <property type="entry name" value="UmuC"/>
</dbReference>
<dbReference type="GO" id="GO:0009432">
    <property type="term" value="P:SOS response"/>
    <property type="evidence" value="ECO:0007669"/>
    <property type="project" value="TreeGrafter"/>
</dbReference>
<evidence type="ECO:0000256" key="1">
    <source>
        <dbReference type="ARBA" id="ARBA00010945"/>
    </source>
</evidence>
<sequence length="544" mass="59472">MATGSVYVAVDLKSFYASAECVARGLDPLCTNLVVADVSRTSKTICLAVSPSLKEYGLGGRARLFEVMEVMSRVNEARRLRAPGRRFAGESCDARELAADPSLCARYIAAMPRMAHYLDVSAHIYGIYLRYASPRDIHVYSVDEVFMDVTHYLSMYGLTPHDLARTIVRQIMRETGITATAGIGSNLYLAKVAMDVVAKHMPADRDGVRVAELDERSYRRLLWNHRPLTDFWRVGRGYARRLEGKGLFTMGDIARCSIGGAGDYYNEELLYRMFGVNAELLIDHAWGWEPCTIDDIKAYAPQAHSASVGQVLTGPADSATALLIAKEMADTLALDLTGRGACTNRITLSIGYDSGSLDPRRLDDCVDDALRKQAKRAAREYQGPVGIDHYGRRVPEAAGGSIALGGYTASADRIRAAVTTVFLRVADPLLLVRRLTVVAGDLSTDARRMAGKRYEQPDLFATSAASDSSCTDSLCADSSGVDCESVRASPDGRSASRERRSENVQRAMLAVRRRYGRNAVLKAMDMEPGATGIERNQQIGGHRA</sequence>
<evidence type="ECO:0000256" key="2">
    <source>
        <dbReference type="ARBA" id="ARBA00025589"/>
    </source>
</evidence>
<dbReference type="Gene3D" id="1.10.150.20">
    <property type="entry name" value="5' to 3' exonuclease, C-terminal subdomain"/>
    <property type="match status" value="1"/>
</dbReference>
<reference evidence="5 6" key="1">
    <citation type="journal article" date="2019" name="Int. J. Syst. Evol. Microbiol.">
        <title>Bifidobacterium jacchi sp. nov., isolated from the faeces of a baby common marmoset (Callithrix jacchus).</title>
        <authorList>
            <person name="Modesto M."/>
            <person name="Watanabe K."/>
            <person name="Arita M."/>
            <person name="Satti M."/>
            <person name="Oki K."/>
            <person name="Sciavilla P."/>
            <person name="Patavino C."/>
            <person name="Camma C."/>
            <person name="Michelini S."/>
            <person name="Sgorbati B."/>
            <person name="Mattarelli P."/>
        </authorList>
    </citation>
    <scope>NUCLEOTIDE SEQUENCE [LARGE SCALE GENOMIC DNA]</scope>
    <source>
        <strain evidence="5 6">MRM 9.3</strain>
    </source>
</reference>
<dbReference type="InterPro" id="IPR043128">
    <property type="entry name" value="Rev_trsase/Diguanyl_cyclase"/>
</dbReference>
<keyword evidence="6" id="KW-1185">Reference proteome</keyword>
<dbReference type="RefSeq" id="WP_151916727.1">
    <property type="nucleotide sequence ID" value="NZ_RQSP01000013.1"/>
</dbReference>
<dbReference type="Proteomes" id="UP000326336">
    <property type="component" value="Unassembled WGS sequence"/>
</dbReference>
<dbReference type="Gene3D" id="3.40.1170.60">
    <property type="match status" value="1"/>
</dbReference>
<dbReference type="GO" id="GO:0006281">
    <property type="term" value="P:DNA repair"/>
    <property type="evidence" value="ECO:0007669"/>
    <property type="project" value="InterPro"/>
</dbReference>
<dbReference type="OrthoDB" id="9808813at2"/>
<evidence type="ECO:0000313" key="6">
    <source>
        <dbReference type="Proteomes" id="UP000326336"/>
    </source>
</evidence>
<dbReference type="PANTHER" id="PTHR11076:SF35">
    <property type="entry name" value="DNA REPAIR PROTEIN HOMOLOG YOBH"/>
    <property type="match status" value="1"/>
</dbReference>
<feature type="region of interest" description="Disordered" evidence="3">
    <location>
        <begin position="477"/>
        <end position="504"/>
    </location>
</feature>
<comment type="similarity">
    <text evidence="1">Belongs to the DNA polymerase type-Y family.</text>
</comment>
<dbReference type="InterPro" id="IPR050116">
    <property type="entry name" value="DNA_polymerase-Y"/>
</dbReference>
<dbReference type="AlphaFoldDB" id="A0A5N5RJG0"/>
<gene>
    <name evidence="5" type="ORF">EHS19_05235</name>
</gene>
<accession>A0A5N5RJG0</accession>
<comment type="function">
    <text evidence="2">Poorly processive, error-prone DNA polymerase involved in untargeted mutagenesis. Copies undamaged DNA at stalled replication forks, which arise in vivo from mismatched or misaligned primer ends. These misaligned primers can be extended by PolIV. Exhibits no 3'-5' exonuclease (proofreading) activity. May be involved in translesional synthesis, in conjunction with the beta clamp from PolIII.</text>
</comment>
<evidence type="ECO:0000256" key="3">
    <source>
        <dbReference type="SAM" id="MobiDB-lite"/>
    </source>
</evidence>
<dbReference type="GO" id="GO:0003887">
    <property type="term" value="F:DNA-directed DNA polymerase activity"/>
    <property type="evidence" value="ECO:0007669"/>
    <property type="project" value="TreeGrafter"/>
</dbReference>
<protein>
    <submittedName>
        <fullName evidence="5">Type VI secretion protein ImpB</fullName>
    </submittedName>
</protein>
<dbReference type="Gene3D" id="3.30.70.270">
    <property type="match status" value="1"/>
</dbReference>
<dbReference type="PANTHER" id="PTHR11076">
    <property type="entry name" value="DNA REPAIR POLYMERASE UMUC / TRANSFERASE FAMILY MEMBER"/>
    <property type="match status" value="1"/>
</dbReference>
<feature type="domain" description="UmuC" evidence="4">
    <location>
        <begin position="7"/>
        <end position="235"/>
    </location>
</feature>
<proteinExistence type="inferred from homology"/>
<feature type="compositionally biased region" description="Basic and acidic residues" evidence="3">
    <location>
        <begin position="494"/>
        <end position="503"/>
    </location>
</feature>
<name>A0A5N5RJG0_9BIFI</name>
<organism evidence="5 6">
    <name type="scientific">Bifidobacterium jacchi</name>
    <dbReference type="NCBI Taxonomy" id="2490545"/>
    <lineage>
        <taxon>Bacteria</taxon>
        <taxon>Bacillati</taxon>
        <taxon>Actinomycetota</taxon>
        <taxon>Actinomycetes</taxon>
        <taxon>Bifidobacteriales</taxon>
        <taxon>Bifidobacteriaceae</taxon>
        <taxon>Bifidobacterium</taxon>
    </lineage>
</organism>
<dbReference type="InterPro" id="IPR043502">
    <property type="entry name" value="DNA/RNA_pol_sf"/>
</dbReference>
<dbReference type="PROSITE" id="PS50173">
    <property type="entry name" value="UMUC"/>
    <property type="match status" value="1"/>
</dbReference>
<dbReference type="SUPFAM" id="SSF56672">
    <property type="entry name" value="DNA/RNA polymerases"/>
    <property type="match status" value="1"/>
</dbReference>
<evidence type="ECO:0000259" key="4">
    <source>
        <dbReference type="PROSITE" id="PS50173"/>
    </source>
</evidence>
<dbReference type="EMBL" id="RQSP01000013">
    <property type="protein sequence ID" value="KAB5607313.1"/>
    <property type="molecule type" value="Genomic_DNA"/>
</dbReference>
<evidence type="ECO:0000313" key="5">
    <source>
        <dbReference type="EMBL" id="KAB5607313.1"/>
    </source>
</evidence>